<dbReference type="AlphaFoldDB" id="A0AAD7SJF9"/>
<dbReference type="Pfam" id="PF13402">
    <property type="entry name" value="Peptidase_M60"/>
    <property type="match status" value="1"/>
</dbReference>
<dbReference type="InterPro" id="IPR031161">
    <property type="entry name" value="Peptidase_M60_dom"/>
</dbReference>
<keyword evidence="3" id="KW-1185">Reference proteome</keyword>
<sequence>MHAGYPIMMHVSSARKLVKPQKARKKGIWGAIHELGHNQQRGAWEFPPHTTECTCNLWSLYIHETVLGMDRKRVHAAINPTSRKKRAARFLKEGTLGAWNVWTALETYMQLQEAFGWEAFKKVFATYRHMKKVPKGNKGKMNLYAETFSRAVNMNLAPFFKAWAWPIKPAVEEKLAELPEWTTNPMIKPSS</sequence>
<dbReference type="InterPro" id="IPR042279">
    <property type="entry name" value="Pep_M60_3"/>
</dbReference>
<name>A0AAD7SJF9_9TELE</name>
<proteinExistence type="predicted"/>
<organism evidence="2 3">
    <name type="scientific">Aldrovandia affinis</name>
    <dbReference type="NCBI Taxonomy" id="143900"/>
    <lineage>
        <taxon>Eukaryota</taxon>
        <taxon>Metazoa</taxon>
        <taxon>Chordata</taxon>
        <taxon>Craniata</taxon>
        <taxon>Vertebrata</taxon>
        <taxon>Euteleostomi</taxon>
        <taxon>Actinopterygii</taxon>
        <taxon>Neopterygii</taxon>
        <taxon>Teleostei</taxon>
        <taxon>Notacanthiformes</taxon>
        <taxon>Halosauridae</taxon>
        <taxon>Aldrovandia</taxon>
    </lineage>
</organism>
<dbReference type="Gene3D" id="3.40.390.80">
    <property type="entry name" value="Peptidase M60, enhancin-like domain 2"/>
    <property type="match status" value="1"/>
</dbReference>
<evidence type="ECO:0000313" key="2">
    <source>
        <dbReference type="EMBL" id="KAJ8403759.1"/>
    </source>
</evidence>
<dbReference type="Proteomes" id="UP001221898">
    <property type="component" value="Unassembled WGS sequence"/>
</dbReference>
<dbReference type="PANTHER" id="PTHR15730">
    <property type="entry name" value="EXPERIMENTAL AUTOIMMUNE PROSTATITIS ANTIGEN 2-RELATED"/>
    <property type="match status" value="1"/>
</dbReference>
<protein>
    <recommendedName>
        <fullName evidence="1">Peptidase M60 domain-containing protein</fullName>
    </recommendedName>
</protein>
<comment type="caution">
    <text evidence="2">The sequence shown here is derived from an EMBL/GenBank/DDBJ whole genome shotgun (WGS) entry which is preliminary data.</text>
</comment>
<gene>
    <name evidence="2" type="ORF">AAFF_G00346270</name>
</gene>
<feature type="domain" description="Peptidase M60" evidence="1">
    <location>
        <begin position="1"/>
        <end position="116"/>
    </location>
</feature>
<dbReference type="Gene3D" id="1.10.390.30">
    <property type="entry name" value="Peptidase M60, enhancin-like domain 3"/>
    <property type="match status" value="1"/>
</dbReference>
<dbReference type="InterPro" id="IPR051244">
    <property type="entry name" value="TCAF"/>
</dbReference>
<accession>A0AAD7SJF9</accession>
<dbReference type="GO" id="GO:0090314">
    <property type="term" value="P:positive regulation of protein targeting to membrane"/>
    <property type="evidence" value="ECO:0007669"/>
    <property type="project" value="TreeGrafter"/>
</dbReference>
<evidence type="ECO:0000313" key="3">
    <source>
        <dbReference type="Proteomes" id="UP001221898"/>
    </source>
</evidence>
<reference evidence="2" key="1">
    <citation type="journal article" date="2023" name="Science">
        <title>Genome structures resolve the early diversification of teleost fishes.</title>
        <authorList>
            <person name="Parey E."/>
            <person name="Louis A."/>
            <person name="Montfort J."/>
            <person name="Bouchez O."/>
            <person name="Roques C."/>
            <person name="Iampietro C."/>
            <person name="Lluch J."/>
            <person name="Castinel A."/>
            <person name="Donnadieu C."/>
            <person name="Desvignes T."/>
            <person name="Floi Bucao C."/>
            <person name="Jouanno E."/>
            <person name="Wen M."/>
            <person name="Mejri S."/>
            <person name="Dirks R."/>
            <person name="Jansen H."/>
            <person name="Henkel C."/>
            <person name="Chen W.J."/>
            <person name="Zahm M."/>
            <person name="Cabau C."/>
            <person name="Klopp C."/>
            <person name="Thompson A.W."/>
            <person name="Robinson-Rechavi M."/>
            <person name="Braasch I."/>
            <person name="Lecointre G."/>
            <person name="Bobe J."/>
            <person name="Postlethwait J.H."/>
            <person name="Berthelot C."/>
            <person name="Roest Crollius H."/>
            <person name="Guiguen Y."/>
        </authorList>
    </citation>
    <scope>NUCLEOTIDE SEQUENCE</scope>
    <source>
        <strain evidence="2">NC1722</strain>
    </source>
</reference>
<dbReference type="GO" id="GO:0005886">
    <property type="term" value="C:plasma membrane"/>
    <property type="evidence" value="ECO:0007669"/>
    <property type="project" value="TreeGrafter"/>
</dbReference>
<dbReference type="GO" id="GO:0044325">
    <property type="term" value="F:transmembrane transporter binding"/>
    <property type="evidence" value="ECO:0007669"/>
    <property type="project" value="TreeGrafter"/>
</dbReference>
<dbReference type="PROSITE" id="PS51723">
    <property type="entry name" value="PEPTIDASE_M60"/>
    <property type="match status" value="1"/>
</dbReference>
<evidence type="ECO:0000259" key="1">
    <source>
        <dbReference type="PROSITE" id="PS51723"/>
    </source>
</evidence>
<dbReference type="PANTHER" id="PTHR15730:SF5">
    <property type="entry name" value="SI:CH211-210B2.2-RELATED"/>
    <property type="match status" value="1"/>
</dbReference>
<dbReference type="EMBL" id="JAINUG010000056">
    <property type="protein sequence ID" value="KAJ8403759.1"/>
    <property type="molecule type" value="Genomic_DNA"/>
</dbReference>